<name>H2B0J0_KAZAF</name>
<dbReference type="Proteomes" id="UP000005220">
    <property type="component" value="Chromosome 10"/>
</dbReference>
<gene>
    <name evidence="2" type="primary">KAFR0J00720</name>
    <name evidence="2" type="ORF">KAFR_0J00720</name>
</gene>
<dbReference type="GO" id="GO:0005634">
    <property type="term" value="C:nucleus"/>
    <property type="evidence" value="ECO:0007669"/>
    <property type="project" value="TreeGrafter"/>
</dbReference>
<dbReference type="HOGENOM" id="CLU_082468_0_0_1"/>
<protein>
    <recommendedName>
        <fullName evidence="4">Protein CMS1</fullName>
    </recommendedName>
</protein>
<dbReference type="GO" id="GO:0030686">
    <property type="term" value="C:90S preribosome"/>
    <property type="evidence" value="ECO:0007669"/>
    <property type="project" value="TreeGrafter"/>
</dbReference>
<proteinExistence type="predicted"/>
<dbReference type="KEGG" id="kaf:KAFR_0J00720"/>
<dbReference type="AlphaFoldDB" id="H2B0J0"/>
<dbReference type="STRING" id="1071382.H2B0J0"/>
<dbReference type="PANTHER" id="PTHR24030:SF0">
    <property type="entry name" value="PROTEIN CMSS1"/>
    <property type="match status" value="1"/>
</dbReference>
<dbReference type="eggNOG" id="KOG3089">
    <property type="taxonomic scope" value="Eukaryota"/>
</dbReference>
<evidence type="ECO:0008006" key="4">
    <source>
        <dbReference type="Google" id="ProtNLM"/>
    </source>
</evidence>
<accession>H2B0J0</accession>
<evidence type="ECO:0000313" key="3">
    <source>
        <dbReference type="Proteomes" id="UP000005220"/>
    </source>
</evidence>
<feature type="compositionally biased region" description="Basic residues" evidence="1">
    <location>
        <begin position="57"/>
        <end position="74"/>
    </location>
</feature>
<sequence>MSNPDDLDDGLLYDFENEELVAQSHSGSDNEEEPQQENENKRPLDEEEEKEEEARPLSKRQKKLQKRSKLHVKKKDQVQYEVNKRKAIPKSTPEEIQEYFTSLIREKNPDLSALELEDLYFKKTDFLSTAKFEEERDLDNLANFMQQNSKAPKAIVFSMSNMRVADVFRKLNTNKDCVKLFAKNKLKDDVKIVEDVFSGKSKKLTKMKYFLATPTRMEKILETTEVFFQGKDKLDVILDASYLDPKDNSLIASENTVLLCTVLKTILKKKSSVKILLY</sequence>
<dbReference type="Pfam" id="PF14617">
    <property type="entry name" value="CMS1"/>
    <property type="match status" value="1"/>
</dbReference>
<dbReference type="RefSeq" id="XP_003959275.1">
    <property type="nucleotide sequence ID" value="XM_003959226.1"/>
</dbReference>
<organism evidence="2 3">
    <name type="scientific">Kazachstania africana (strain ATCC 22294 / BCRC 22015 / CBS 2517 / CECT 1963 / NBRC 1671 / NRRL Y-8276)</name>
    <name type="common">Yeast</name>
    <name type="synonym">Kluyveromyces africanus</name>
    <dbReference type="NCBI Taxonomy" id="1071382"/>
    <lineage>
        <taxon>Eukaryota</taxon>
        <taxon>Fungi</taxon>
        <taxon>Dikarya</taxon>
        <taxon>Ascomycota</taxon>
        <taxon>Saccharomycotina</taxon>
        <taxon>Saccharomycetes</taxon>
        <taxon>Saccharomycetales</taxon>
        <taxon>Saccharomycetaceae</taxon>
        <taxon>Kazachstania</taxon>
    </lineage>
</organism>
<keyword evidence="3" id="KW-1185">Reference proteome</keyword>
<dbReference type="GeneID" id="13884014"/>
<feature type="compositionally biased region" description="Acidic residues" evidence="1">
    <location>
        <begin position="1"/>
        <end position="19"/>
    </location>
</feature>
<feature type="region of interest" description="Disordered" evidence="1">
    <location>
        <begin position="1"/>
        <end position="76"/>
    </location>
</feature>
<dbReference type="OrthoDB" id="1929311at2759"/>
<dbReference type="InParanoid" id="H2B0J0"/>
<dbReference type="FunCoup" id="H2B0J0">
    <property type="interactions" value="343"/>
</dbReference>
<dbReference type="EMBL" id="HE650830">
    <property type="protein sequence ID" value="CCF60140.1"/>
    <property type="molecule type" value="Genomic_DNA"/>
</dbReference>
<dbReference type="PANTHER" id="PTHR24030">
    <property type="entry name" value="PROTEIN CMSS1"/>
    <property type="match status" value="1"/>
</dbReference>
<evidence type="ECO:0000313" key="2">
    <source>
        <dbReference type="EMBL" id="CCF60140.1"/>
    </source>
</evidence>
<evidence type="ECO:0000256" key="1">
    <source>
        <dbReference type="SAM" id="MobiDB-lite"/>
    </source>
</evidence>
<reference evidence="2 3" key="1">
    <citation type="journal article" date="2011" name="Proc. Natl. Acad. Sci. U.S.A.">
        <title>Evolutionary erosion of yeast sex chromosomes by mating-type switching accidents.</title>
        <authorList>
            <person name="Gordon J.L."/>
            <person name="Armisen D."/>
            <person name="Proux-Wera E."/>
            <person name="Oheigeartaigh S.S."/>
            <person name="Byrne K.P."/>
            <person name="Wolfe K.H."/>
        </authorList>
    </citation>
    <scope>NUCLEOTIDE SEQUENCE [LARGE SCALE GENOMIC DNA]</scope>
    <source>
        <strain evidence="3">ATCC 22294 / BCRC 22015 / CBS 2517 / CECT 1963 / NBRC 1671 / NRRL Y-8276</strain>
    </source>
</reference>
<dbReference type="InterPro" id="IPR032704">
    <property type="entry name" value="Cms1"/>
</dbReference>